<dbReference type="EnsemblMetazoa" id="GBRI038411-RA">
    <property type="protein sequence ID" value="GBRI038411-PA"/>
    <property type="gene ID" value="GBRI038411"/>
</dbReference>
<feature type="transmembrane region" description="Helical" evidence="1">
    <location>
        <begin position="20"/>
        <end position="39"/>
    </location>
</feature>
<sequence>MLYLHFNTILNCFNRLSSLYIQELLIITTISVISYNKILYYQRKSDIKYVLSLEQYSNLPMMPPGHMFAFKVLSTKSIQTKTLLTKFTIEYGYENVALAAFEKHYFFPLSSLVQTVMYHLEV</sequence>
<reference evidence="2" key="2">
    <citation type="submission" date="2020-05" db="UniProtKB">
        <authorList>
            <consortium name="EnsemblMetazoa"/>
        </authorList>
    </citation>
    <scope>IDENTIFICATION</scope>
    <source>
        <strain evidence="2">IAEA</strain>
    </source>
</reference>
<keyword evidence="3" id="KW-1185">Reference proteome</keyword>
<keyword evidence="1" id="KW-0472">Membrane</keyword>
<protein>
    <submittedName>
        <fullName evidence="2">Uncharacterized protein</fullName>
    </submittedName>
</protein>
<organism evidence="2 3">
    <name type="scientific">Glossina brevipalpis</name>
    <dbReference type="NCBI Taxonomy" id="37001"/>
    <lineage>
        <taxon>Eukaryota</taxon>
        <taxon>Metazoa</taxon>
        <taxon>Ecdysozoa</taxon>
        <taxon>Arthropoda</taxon>
        <taxon>Hexapoda</taxon>
        <taxon>Insecta</taxon>
        <taxon>Pterygota</taxon>
        <taxon>Neoptera</taxon>
        <taxon>Endopterygota</taxon>
        <taxon>Diptera</taxon>
        <taxon>Brachycera</taxon>
        <taxon>Muscomorpha</taxon>
        <taxon>Hippoboscoidea</taxon>
        <taxon>Glossinidae</taxon>
        <taxon>Glossina</taxon>
    </lineage>
</organism>
<keyword evidence="1" id="KW-0812">Transmembrane</keyword>
<evidence type="ECO:0000313" key="2">
    <source>
        <dbReference type="EnsemblMetazoa" id="GBRI038411-PA"/>
    </source>
</evidence>
<keyword evidence="1" id="KW-1133">Transmembrane helix</keyword>
<dbReference type="Proteomes" id="UP000091820">
    <property type="component" value="Unassembled WGS sequence"/>
</dbReference>
<dbReference type="VEuPathDB" id="VectorBase:GBRI038411"/>
<proteinExistence type="predicted"/>
<accession>A0A1A9WZG4</accession>
<evidence type="ECO:0000313" key="3">
    <source>
        <dbReference type="Proteomes" id="UP000091820"/>
    </source>
</evidence>
<evidence type="ECO:0000256" key="1">
    <source>
        <dbReference type="SAM" id="Phobius"/>
    </source>
</evidence>
<name>A0A1A9WZG4_9MUSC</name>
<reference evidence="3" key="1">
    <citation type="submission" date="2014-03" db="EMBL/GenBank/DDBJ databases">
        <authorList>
            <person name="Aksoy S."/>
            <person name="Warren W."/>
            <person name="Wilson R.K."/>
        </authorList>
    </citation>
    <scope>NUCLEOTIDE SEQUENCE [LARGE SCALE GENOMIC DNA]</scope>
    <source>
        <strain evidence="3">IAEA</strain>
    </source>
</reference>
<dbReference type="AlphaFoldDB" id="A0A1A9WZG4"/>